<sequence length="72" mass="8107">MGLEEVKAQSMKREKSMPGCRKYLKATRTYEEYALSPSVTSSKNILLKLLVYSSSTAAYIPNLPPYVTLDML</sequence>
<keyword evidence="2" id="KW-1185">Reference proteome</keyword>
<dbReference type="InParanoid" id="A7ENE8"/>
<dbReference type="RefSeq" id="XP_001592606.1">
    <property type="nucleotide sequence ID" value="XM_001592556.1"/>
</dbReference>
<name>A7ENE8_SCLS1</name>
<dbReference type="KEGG" id="ssl:SS1G_06847"/>
<proteinExistence type="predicted"/>
<dbReference type="Proteomes" id="UP000001312">
    <property type="component" value="Unassembled WGS sequence"/>
</dbReference>
<evidence type="ECO:0000313" key="1">
    <source>
        <dbReference type="EMBL" id="EDO04364.1"/>
    </source>
</evidence>
<protein>
    <submittedName>
        <fullName evidence="1">Uncharacterized protein</fullName>
    </submittedName>
</protein>
<gene>
    <name evidence="1" type="ORF">SS1G_06847</name>
</gene>
<organism evidence="1 2">
    <name type="scientific">Sclerotinia sclerotiorum (strain ATCC 18683 / 1980 / Ss-1)</name>
    <name type="common">White mold</name>
    <name type="synonym">Whetzelinia sclerotiorum</name>
    <dbReference type="NCBI Taxonomy" id="665079"/>
    <lineage>
        <taxon>Eukaryota</taxon>
        <taxon>Fungi</taxon>
        <taxon>Dikarya</taxon>
        <taxon>Ascomycota</taxon>
        <taxon>Pezizomycotina</taxon>
        <taxon>Leotiomycetes</taxon>
        <taxon>Helotiales</taxon>
        <taxon>Sclerotiniaceae</taxon>
        <taxon>Sclerotinia</taxon>
    </lineage>
</organism>
<dbReference type="EMBL" id="CH476628">
    <property type="protein sequence ID" value="EDO04364.1"/>
    <property type="molecule type" value="Genomic_DNA"/>
</dbReference>
<dbReference type="AlphaFoldDB" id="A7ENE8"/>
<dbReference type="GeneID" id="5488563"/>
<accession>A7ENE8</accession>
<reference evidence="2" key="1">
    <citation type="journal article" date="2011" name="PLoS Genet.">
        <title>Genomic analysis of the necrotrophic fungal pathogens Sclerotinia sclerotiorum and Botrytis cinerea.</title>
        <authorList>
            <person name="Amselem J."/>
            <person name="Cuomo C.A."/>
            <person name="van Kan J.A."/>
            <person name="Viaud M."/>
            <person name="Benito E.P."/>
            <person name="Couloux A."/>
            <person name="Coutinho P.M."/>
            <person name="de Vries R.P."/>
            <person name="Dyer P.S."/>
            <person name="Fillinger S."/>
            <person name="Fournier E."/>
            <person name="Gout L."/>
            <person name="Hahn M."/>
            <person name="Kohn L."/>
            <person name="Lapalu N."/>
            <person name="Plummer K.M."/>
            <person name="Pradier J.M."/>
            <person name="Quevillon E."/>
            <person name="Sharon A."/>
            <person name="Simon A."/>
            <person name="ten Have A."/>
            <person name="Tudzynski B."/>
            <person name="Tudzynski P."/>
            <person name="Wincker P."/>
            <person name="Andrew M."/>
            <person name="Anthouard V."/>
            <person name="Beever R.E."/>
            <person name="Beffa R."/>
            <person name="Benoit I."/>
            <person name="Bouzid O."/>
            <person name="Brault B."/>
            <person name="Chen Z."/>
            <person name="Choquer M."/>
            <person name="Collemare J."/>
            <person name="Cotton P."/>
            <person name="Danchin E.G."/>
            <person name="Da Silva C."/>
            <person name="Gautier A."/>
            <person name="Giraud C."/>
            <person name="Giraud T."/>
            <person name="Gonzalez C."/>
            <person name="Grossetete S."/>
            <person name="Guldener U."/>
            <person name="Henrissat B."/>
            <person name="Howlett B.J."/>
            <person name="Kodira C."/>
            <person name="Kretschmer M."/>
            <person name="Lappartient A."/>
            <person name="Leroch M."/>
            <person name="Levis C."/>
            <person name="Mauceli E."/>
            <person name="Neuveglise C."/>
            <person name="Oeser B."/>
            <person name="Pearson M."/>
            <person name="Poulain J."/>
            <person name="Poussereau N."/>
            <person name="Quesneville H."/>
            <person name="Rascle C."/>
            <person name="Schumacher J."/>
            <person name="Segurens B."/>
            <person name="Sexton A."/>
            <person name="Silva E."/>
            <person name="Sirven C."/>
            <person name="Soanes D.M."/>
            <person name="Talbot N.J."/>
            <person name="Templeton M."/>
            <person name="Yandava C."/>
            <person name="Yarden O."/>
            <person name="Zeng Q."/>
            <person name="Rollins J.A."/>
            <person name="Lebrun M.H."/>
            <person name="Dickman M."/>
        </authorList>
    </citation>
    <scope>NUCLEOTIDE SEQUENCE [LARGE SCALE GENOMIC DNA]</scope>
    <source>
        <strain evidence="2">ATCC 18683 / 1980 / Ss-1</strain>
    </source>
</reference>
<evidence type="ECO:0000313" key="2">
    <source>
        <dbReference type="Proteomes" id="UP000001312"/>
    </source>
</evidence>